<dbReference type="InterPro" id="IPR006068">
    <property type="entry name" value="ATPase_P-typ_cation-transptr_C"/>
</dbReference>
<dbReference type="Gene3D" id="3.40.50.1000">
    <property type="entry name" value="HAD superfamily/HAD-like"/>
    <property type="match status" value="1"/>
</dbReference>
<name>B7JWE5_RIPO1</name>
<evidence type="ECO:0000259" key="10">
    <source>
        <dbReference type="SMART" id="SM00831"/>
    </source>
</evidence>
<sequence>MKRPNSIDCHQPRETSFVKILHGTVKGRGRYKVQGLFGSNPLKRYLEFNLSLRKGIKTVQANPNTGNILLHFHKDKTTQEIAILIDSLVQDYYRSPKEFAQLFYQQTMVILNTSVPWHLKEIDTIVAELNTSTERGLSHADAQTNLRQYGSNALTEAEPRSGLSIFLDYFKSVPVALLSGAALLSVLTGGIADAIVIMGVVSINAILGYVTESNSERIINSLKHFINPSAWVLREGQLIEINSQDLAVGDILLLQPGSYVPADARLIEADRLSIDESALTGESLPIRKHQEILASPQETIPLAERKNMVYRGTFVTGGQGRGVIVSTGNSTEMGQIQSLVGETSQPSTPMERQLEQAGSQLVLLSSVVCALVFAIGLLRGYGLLEMVKSSISLAVAAVPEGLPTVATTTLALGILNMRKQKVLIRRLEAIEALGSIQALCLDKTGTLTANRMTVLKVCWDGRETKLADGHFWVDNQEINPYSCDELLKLIHIAVLCNDSQINTHQDGTYIIDGSATENALIEMAIAAGVTVADLNHKYPRLLTYHRSTEHNFMATVHRIHESAYLMAVKGNPSEVLDRCSTQMRNGQPVELTEADRQAIEEQNESLAGQALRVLGIAYSQGETADIESLPVSNLIWVGLIGMADPIRPGVTETIADFHTAGINTLMITGDQSPTAYAIGKELNLSQGQPLKILDSTELTDLSPDVLAGLSEQVHIFARISPAHKLQIVQALQQRGLVVAMTGDGINDTPALKAAEVGIAMGHTGTDVAREVADVVLEDDNLQTMIIAVSQGRTIYNNIRKSVHFLLSTNLSEIIVMLFATTGGLGQPLNAMQLLWLNLVTDIFPGLALALEAPEPDVLTLPPRSPDEPIIKSSDFRRIVWESTALSVSSLAAYGYGIARYGISPHASTIAFMSLVSGQLLHALSCRSSRPLRSQQLPPNPYLTGALAGSMGLQWVSLATPGLRNLLHLTPLNLADSLVIGGSAILPLIINEGTKPQ</sequence>
<dbReference type="NCBIfam" id="TIGR01494">
    <property type="entry name" value="ATPase_P-type"/>
    <property type="match status" value="3"/>
</dbReference>
<dbReference type="InterPro" id="IPR008250">
    <property type="entry name" value="ATPase_P-typ_transduc_dom_A_sf"/>
</dbReference>
<dbReference type="SFLD" id="SFLDS00003">
    <property type="entry name" value="Haloacid_Dehalogenase"/>
    <property type="match status" value="1"/>
</dbReference>
<dbReference type="SUPFAM" id="SSF56784">
    <property type="entry name" value="HAD-like"/>
    <property type="match status" value="1"/>
</dbReference>
<dbReference type="GO" id="GO:0005524">
    <property type="term" value="F:ATP binding"/>
    <property type="evidence" value="ECO:0007669"/>
    <property type="project" value="UniProtKB-KW"/>
</dbReference>
<dbReference type="PRINTS" id="PR00120">
    <property type="entry name" value="HATPASE"/>
</dbReference>
<dbReference type="GO" id="GO:0006883">
    <property type="term" value="P:intracellular sodium ion homeostasis"/>
    <property type="evidence" value="ECO:0007669"/>
    <property type="project" value="TreeGrafter"/>
</dbReference>
<dbReference type="InterPro" id="IPR023299">
    <property type="entry name" value="ATPase_P-typ_cyto_dom_N"/>
</dbReference>
<keyword evidence="7 9" id="KW-1133">Transmembrane helix</keyword>
<dbReference type="GO" id="GO:0005391">
    <property type="term" value="F:P-type sodium:potassium-exchanging transporter activity"/>
    <property type="evidence" value="ECO:0007669"/>
    <property type="project" value="TreeGrafter"/>
</dbReference>
<dbReference type="SUPFAM" id="SSF81665">
    <property type="entry name" value="Calcium ATPase, transmembrane domain M"/>
    <property type="match status" value="1"/>
</dbReference>
<dbReference type="InterPro" id="IPR059000">
    <property type="entry name" value="ATPase_P-type_domA"/>
</dbReference>
<dbReference type="AlphaFoldDB" id="B7JWE5"/>
<dbReference type="InterPro" id="IPR036412">
    <property type="entry name" value="HAD-like_sf"/>
</dbReference>
<dbReference type="PANTHER" id="PTHR43294:SF20">
    <property type="entry name" value="P-TYPE ATPASE"/>
    <property type="match status" value="1"/>
</dbReference>
<dbReference type="SFLD" id="SFLDG00002">
    <property type="entry name" value="C1.7:_P-type_atpase_like"/>
    <property type="match status" value="1"/>
</dbReference>
<keyword evidence="4" id="KW-0547">Nucleotide-binding</keyword>
<evidence type="ECO:0000256" key="3">
    <source>
        <dbReference type="ARBA" id="ARBA00022692"/>
    </source>
</evidence>
<dbReference type="InterPro" id="IPR044492">
    <property type="entry name" value="P_typ_ATPase_HD_dom"/>
</dbReference>
<organism evidence="11 12">
    <name type="scientific">Rippkaea orientalis (strain PCC 8801 / RF-1)</name>
    <name type="common">Cyanothece sp. (strain PCC 8801)</name>
    <dbReference type="NCBI Taxonomy" id="41431"/>
    <lineage>
        <taxon>Bacteria</taxon>
        <taxon>Bacillati</taxon>
        <taxon>Cyanobacteriota</taxon>
        <taxon>Cyanophyceae</taxon>
        <taxon>Oscillatoriophycideae</taxon>
        <taxon>Chroococcales</taxon>
        <taxon>Aphanothecaceae</taxon>
        <taxon>Rippkaea</taxon>
        <taxon>Rippkaea orientalis</taxon>
    </lineage>
</organism>
<protein>
    <submittedName>
        <fullName evidence="11">ATPase, P-type (Transporting), HAD superfamily, subfamily IC</fullName>
    </submittedName>
</protein>
<keyword evidence="6" id="KW-1278">Translocase</keyword>
<dbReference type="Gene3D" id="2.70.150.10">
    <property type="entry name" value="Calcium-transporting ATPase, cytoplasmic transduction domain A"/>
    <property type="match status" value="1"/>
</dbReference>
<proteinExistence type="inferred from homology"/>
<evidence type="ECO:0000256" key="9">
    <source>
        <dbReference type="SAM" id="Phobius"/>
    </source>
</evidence>
<keyword evidence="5" id="KW-0067">ATP-binding</keyword>
<dbReference type="HOGENOM" id="CLU_002360_3_3_3"/>
<evidence type="ECO:0000256" key="4">
    <source>
        <dbReference type="ARBA" id="ARBA00022741"/>
    </source>
</evidence>
<dbReference type="Proteomes" id="UP000008204">
    <property type="component" value="Chromosome"/>
</dbReference>
<feature type="transmembrane region" description="Helical" evidence="9">
    <location>
        <begin position="194"/>
        <end position="211"/>
    </location>
</feature>
<dbReference type="InterPro" id="IPR023214">
    <property type="entry name" value="HAD_sf"/>
</dbReference>
<dbReference type="PRINTS" id="PR00119">
    <property type="entry name" value="CATATPASE"/>
</dbReference>
<evidence type="ECO:0000256" key="6">
    <source>
        <dbReference type="ARBA" id="ARBA00022967"/>
    </source>
</evidence>
<dbReference type="InterPro" id="IPR018303">
    <property type="entry name" value="ATPase_P-typ_P_site"/>
</dbReference>
<dbReference type="PROSITE" id="PS00154">
    <property type="entry name" value="ATPASE_E1_E2"/>
    <property type="match status" value="1"/>
</dbReference>
<dbReference type="eggNOG" id="COG0474">
    <property type="taxonomic scope" value="Bacteria"/>
</dbReference>
<evidence type="ECO:0000256" key="1">
    <source>
        <dbReference type="ARBA" id="ARBA00004141"/>
    </source>
</evidence>
<dbReference type="InterPro" id="IPR004014">
    <property type="entry name" value="ATPase_P-typ_cation-transptr_N"/>
</dbReference>
<dbReference type="SUPFAM" id="SSF81653">
    <property type="entry name" value="Calcium ATPase, transduction domain A"/>
    <property type="match status" value="1"/>
</dbReference>
<dbReference type="Pfam" id="PF00689">
    <property type="entry name" value="Cation_ATPase_C"/>
    <property type="match status" value="1"/>
</dbReference>
<dbReference type="GO" id="GO:1990573">
    <property type="term" value="P:potassium ion import across plasma membrane"/>
    <property type="evidence" value="ECO:0007669"/>
    <property type="project" value="TreeGrafter"/>
</dbReference>
<keyword evidence="8 9" id="KW-0472">Membrane</keyword>
<evidence type="ECO:0000256" key="8">
    <source>
        <dbReference type="ARBA" id="ARBA00023136"/>
    </source>
</evidence>
<keyword evidence="12" id="KW-1185">Reference proteome</keyword>
<dbReference type="GO" id="GO:0016887">
    <property type="term" value="F:ATP hydrolysis activity"/>
    <property type="evidence" value="ECO:0007669"/>
    <property type="project" value="InterPro"/>
</dbReference>
<accession>B7JWE5</accession>
<dbReference type="GO" id="GO:0030007">
    <property type="term" value="P:intracellular potassium ion homeostasis"/>
    <property type="evidence" value="ECO:0007669"/>
    <property type="project" value="TreeGrafter"/>
</dbReference>
<dbReference type="CDD" id="cd07539">
    <property type="entry name" value="P-type_ATPase"/>
    <property type="match status" value="1"/>
</dbReference>
<evidence type="ECO:0000256" key="2">
    <source>
        <dbReference type="ARBA" id="ARBA00005675"/>
    </source>
</evidence>
<dbReference type="Gene3D" id="1.20.1110.10">
    <property type="entry name" value="Calcium-transporting ATPase, transmembrane domain"/>
    <property type="match status" value="1"/>
</dbReference>
<dbReference type="PANTHER" id="PTHR43294">
    <property type="entry name" value="SODIUM/POTASSIUM-TRANSPORTING ATPASE SUBUNIT ALPHA"/>
    <property type="match status" value="1"/>
</dbReference>
<dbReference type="EMBL" id="CP001287">
    <property type="protein sequence ID" value="ACK66990.1"/>
    <property type="molecule type" value="Genomic_DNA"/>
</dbReference>
<dbReference type="GO" id="GO:0036376">
    <property type="term" value="P:sodium ion export across plasma membrane"/>
    <property type="evidence" value="ECO:0007669"/>
    <property type="project" value="TreeGrafter"/>
</dbReference>
<evidence type="ECO:0000313" key="11">
    <source>
        <dbReference type="EMBL" id="ACK66990.1"/>
    </source>
</evidence>
<feature type="transmembrane region" description="Helical" evidence="9">
    <location>
        <begin position="393"/>
        <end position="415"/>
    </location>
</feature>
<comment type="subcellular location">
    <subcellularLocation>
        <location evidence="1">Membrane</location>
        <topology evidence="1">Multi-pass membrane protein</topology>
    </subcellularLocation>
</comment>
<dbReference type="RefSeq" id="WP_012596252.1">
    <property type="nucleotide sequence ID" value="NC_011726.1"/>
</dbReference>
<dbReference type="Pfam" id="PF00690">
    <property type="entry name" value="Cation_ATPase_N"/>
    <property type="match status" value="1"/>
</dbReference>
<dbReference type="Pfam" id="PF00122">
    <property type="entry name" value="E1-E2_ATPase"/>
    <property type="match status" value="1"/>
</dbReference>
<dbReference type="KEGG" id="cyp:PCC8801_3003"/>
<dbReference type="InterPro" id="IPR001757">
    <property type="entry name" value="P_typ_ATPase"/>
</dbReference>
<dbReference type="Gene3D" id="3.40.1110.10">
    <property type="entry name" value="Calcium-transporting ATPase, cytoplasmic domain N"/>
    <property type="match status" value="1"/>
</dbReference>
<gene>
    <name evidence="11" type="ordered locus">PCC8801_3003</name>
</gene>
<dbReference type="SFLD" id="SFLDF00027">
    <property type="entry name" value="p-type_atpase"/>
    <property type="match status" value="1"/>
</dbReference>
<keyword evidence="3 9" id="KW-0812">Transmembrane</keyword>
<dbReference type="STRING" id="41431.PCC8801_3003"/>
<reference evidence="12" key="1">
    <citation type="journal article" date="2011" name="MBio">
        <title>Novel metabolic attributes of the genus Cyanothece, comprising a group of unicellular nitrogen-fixing Cyanobacteria.</title>
        <authorList>
            <person name="Bandyopadhyay A."/>
            <person name="Elvitigala T."/>
            <person name="Welsh E."/>
            <person name="Stockel J."/>
            <person name="Liberton M."/>
            <person name="Min H."/>
            <person name="Sherman L.A."/>
            <person name="Pakrasi H.B."/>
        </authorList>
    </citation>
    <scope>NUCLEOTIDE SEQUENCE [LARGE SCALE GENOMIC DNA]</scope>
    <source>
        <strain evidence="12">PCC 8801</strain>
    </source>
</reference>
<comment type="similarity">
    <text evidence="2">Belongs to the cation transport ATPase (P-type) (TC 3.A.3) family. Type IIA subfamily.</text>
</comment>
<dbReference type="Pfam" id="PF13246">
    <property type="entry name" value="Cation_ATPase"/>
    <property type="match status" value="1"/>
</dbReference>
<evidence type="ECO:0000256" key="7">
    <source>
        <dbReference type="ARBA" id="ARBA00022989"/>
    </source>
</evidence>
<dbReference type="SMART" id="SM00831">
    <property type="entry name" value="Cation_ATPase_N"/>
    <property type="match status" value="1"/>
</dbReference>
<dbReference type="InterPro" id="IPR050510">
    <property type="entry name" value="Cation_transp_ATPase_P-type"/>
</dbReference>
<feature type="transmembrane region" description="Helical" evidence="9">
    <location>
        <begin position="361"/>
        <end position="381"/>
    </location>
</feature>
<dbReference type="SUPFAM" id="SSF81660">
    <property type="entry name" value="Metal cation-transporting ATPase, ATP-binding domain N"/>
    <property type="match status" value="1"/>
</dbReference>
<feature type="domain" description="Cation-transporting P-type ATPase N-terminal" evidence="10">
    <location>
        <begin position="116"/>
        <end position="190"/>
    </location>
</feature>
<dbReference type="InterPro" id="IPR023298">
    <property type="entry name" value="ATPase_P-typ_TM_dom_sf"/>
</dbReference>
<evidence type="ECO:0000313" key="12">
    <source>
        <dbReference type="Proteomes" id="UP000008204"/>
    </source>
</evidence>
<dbReference type="OrthoDB" id="499468at2"/>
<dbReference type="GO" id="GO:0005886">
    <property type="term" value="C:plasma membrane"/>
    <property type="evidence" value="ECO:0007669"/>
    <property type="project" value="TreeGrafter"/>
</dbReference>
<dbReference type="GO" id="GO:1902600">
    <property type="term" value="P:proton transmembrane transport"/>
    <property type="evidence" value="ECO:0007669"/>
    <property type="project" value="TreeGrafter"/>
</dbReference>
<evidence type="ECO:0000256" key="5">
    <source>
        <dbReference type="ARBA" id="ARBA00022840"/>
    </source>
</evidence>